<comment type="caution">
    <text evidence="2">The sequence shown here is derived from an EMBL/GenBank/DDBJ whole genome shotgun (WGS) entry which is preliminary data.</text>
</comment>
<accession>A0A9N7Z202</accession>
<protein>
    <submittedName>
        <fullName evidence="2">Uncharacterized protein</fullName>
    </submittedName>
</protein>
<evidence type="ECO:0000256" key="1">
    <source>
        <dbReference type="SAM" id="MobiDB-lite"/>
    </source>
</evidence>
<organism evidence="2 3">
    <name type="scientific">Pleuronectes platessa</name>
    <name type="common">European plaice</name>
    <dbReference type="NCBI Taxonomy" id="8262"/>
    <lineage>
        <taxon>Eukaryota</taxon>
        <taxon>Metazoa</taxon>
        <taxon>Chordata</taxon>
        <taxon>Craniata</taxon>
        <taxon>Vertebrata</taxon>
        <taxon>Euteleostomi</taxon>
        <taxon>Actinopterygii</taxon>
        <taxon>Neopterygii</taxon>
        <taxon>Teleostei</taxon>
        <taxon>Neoteleostei</taxon>
        <taxon>Acanthomorphata</taxon>
        <taxon>Carangaria</taxon>
        <taxon>Pleuronectiformes</taxon>
        <taxon>Pleuronectoidei</taxon>
        <taxon>Pleuronectidae</taxon>
        <taxon>Pleuronectes</taxon>
    </lineage>
</organism>
<dbReference type="Proteomes" id="UP001153269">
    <property type="component" value="Unassembled WGS sequence"/>
</dbReference>
<dbReference type="EMBL" id="CADEAL010003927">
    <property type="protein sequence ID" value="CAB1446834.1"/>
    <property type="molecule type" value="Genomic_DNA"/>
</dbReference>
<evidence type="ECO:0000313" key="3">
    <source>
        <dbReference type="Proteomes" id="UP001153269"/>
    </source>
</evidence>
<name>A0A9N7Z202_PLEPL</name>
<sequence length="182" mass="20306">MLLCVLARLLVDTFDSSRGKHKKSTDRSHTSPSTQISPVRRTDGRNGRCPKADGTRTKLTKILSSDDVQDGGSHIQDVLASFLYKGRKWRPLVLQSTGKTVNQTLRGDRAEPSLHRRRLHLSSFVTGERSCRSFQRGLAHPVCLSPGGFVCVAALYGTEEMEIGALVETRRVRVRHSVRQQI</sequence>
<evidence type="ECO:0000313" key="2">
    <source>
        <dbReference type="EMBL" id="CAB1446834.1"/>
    </source>
</evidence>
<keyword evidence="3" id="KW-1185">Reference proteome</keyword>
<feature type="compositionally biased region" description="Basic and acidic residues" evidence="1">
    <location>
        <begin position="40"/>
        <end position="54"/>
    </location>
</feature>
<gene>
    <name evidence="2" type="ORF">PLEPLA_LOCUS34554</name>
</gene>
<reference evidence="2" key="1">
    <citation type="submission" date="2020-03" db="EMBL/GenBank/DDBJ databases">
        <authorList>
            <person name="Weist P."/>
        </authorList>
    </citation>
    <scope>NUCLEOTIDE SEQUENCE</scope>
</reference>
<proteinExistence type="predicted"/>
<feature type="region of interest" description="Disordered" evidence="1">
    <location>
        <begin position="17"/>
        <end position="54"/>
    </location>
</feature>
<dbReference type="AlphaFoldDB" id="A0A9N7Z202"/>